<gene>
    <name evidence="2" type="ORF">LJ725_17780</name>
</gene>
<evidence type="ECO:0008006" key="4">
    <source>
        <dbReference type="Google" id="ProtNLM"/>
    </source>
</evidence>
<keyword evidence="3" id="KW-1185">Reference proteome</keyword>
<accession>A0ABS8KXJ4</accession>
<reference evidence="2 3" key="1">
    <citation type="submission" date="2021-11" db="EMBL/GenBank/DDBJ databases">
        <authorList>
            <person name="Lee D.-H."/>
            <person name="Kim S.-B."/>
        </authorList>
    </citation>
    <scope>NUCLEOTIDE SEQUENCE [LARGE SCALE GENOMIC DNA]</scope>
    <source>
        <strain evidence="2 3">KCTC 52223</strain>
    </source>
</reference>
<sequence>MAKVPGPWEMAERLTGPGPWAGPSMQPARPAPPIVDDPDKLTPDELTVVTPDQFDRAFEAYSKFGRSGPVDKLWPAVIPDVDRSRYPALEAKCDEIRWTVARWDDDVRCGRIRDEDDVVKRMVAIRYPYLTPQHQLAVRLYASFVNR</sequence>
<dbReference type="EMBL" id="JAJISD010000007">
    <property type="protein sequence ID" value="MCC8430826.1"/>
    <property type="molecule type" value="Genomic_DNA"/>
</dbReference>
<evidence type="ECO:0000256" key="1">
    <source>
        <dbReference type="SAM" id="MobiDB-lite"/>
    </source>
</evidence>
<dbReference type="Proteomes" id="UP001198862">
    <property type="component" value="Unassembled WGS sequence"/>
</dbReference>
<proteinExistence type="predicted"/>
<comment type="caution">
    <text evidence="2">The sequence shown here is derived from an EMBL/GenBank/DDBJ whole genome shotgun (WGS) entry which is preliminary data.</text>
</comment>
<organism evidence="2 3">
    <name type="scientific">Reyranella aquatilis</name>
    <dbReference type="NCBI Taxonomy" id="2035356"/>
    <lineage>
        <taxon>Bacteria</taxon>
        <taxon>Pseudomonadati</taxon>
        <taxon>Pseudomonadota</taxon>
        <taxon>Alphaproteobacteria</taxon>
        <taxon>Hyphomicrobiales</taxon>
        <taxon>Reyranellaceae</taxon>
        <taxon>Reyranella</taxon>
    </lineage>
</organism>
<feature type="region of interest" description="Disordered" evidence="1">
    <location>
        <begin position="1"/>
        <end position="44"/>
    </location>
</feature>
<name>A0ABS8KXJ4_9HYPH</name>
<protein>
    <recommendedName>
        <fullName evidence="4">TipAS antibiotic-recognition domain-containing protein</fullName>
    </recommendedName>
</protein>
<evidence type="ECO:0000313" key="3">
    <source>
        <dbReference type="Proteomes" id="UP001198862"/>
    </source>
</evidence>
<dbReference type="RefSeq" id="WP_230551973.1">
    <property type="nucleotide sequence ID" value="NZ_JAJISD010000007.1"/>
</dbReference>
<evidence type="ECO:0000313" key="2">
    <source>
        <dbReference type="EMBL" id="MCC8430826.1"/>
    </source>
</evidence>